<evidence type="ECO:0000313" key="6">
    <source>
        <dbReference type="Proteomes" id="UP000467249"/>
    </source>
</evidence>
<dbReference type="HAMAP" id="MF_00580">
    <property type="entry name" value="CH10"/>
    <property type="match status" value="1"/>
</dbReference>
<gene>
    <name evidence="3" type="primary">groES</name>
    <name evidence="3" type="synonym">groS</name>
    <name evidence="5" type="ORF">MANY_50880</name>
</gene>
<dbReference type="InterPro" id="IPR011032">
    <property type="entry name" value="GroES-like_sf"/>
</dbReference>
<dbReference type="NCBIfam" id="NF001531">
    <property type="entry name" value="PRK00364.2-2"/>
    <property type="match status" value="1"/>
</dbReference>
<dbReference type="FunFam" id="2.30.33.40:FF:000001">
    <property type="entry name" value="10 kDa chaperonin"/>
    <property type="match status" value="1"/>
</dbReference>
<dbReference type="KEGG" id="many:MANY_50880"/>
<dbReference type="PROSITE" id="PS00681">
    <property type="entry name" value="CHAPERONINS_CPN10"/>
    <property type="match status" value="1"/>
</dbReference>
<keyword evidence="2 3" id="KW-0143">Chaperone</keyword>
<keyword evidence="3" id="KW-0963">Cytoplasm</keyword>
<comment type="subcellular location">
    <subcellularLocation>
        <location evidence="3">Cytoplasm</location>
    </subcellularLocation>
</comment>
<dbReference type="PRINTS" id="PR00297">
    <property type="entry name" value="CHAPERONIN10"/>
</dbReference>
<comment type="function">
    <text evidence="3 4">Together with the chaperonin GroEL, plays an essential role in assisting protein folding. The GroEL-GroES system forms a nano-cage that allows encapsulation of the non-native substrate proteins and provides a physical environment optimized to promote and accelerate protein folding. GroES binds to the apical surface of the GroEL ring, thereby capping the opening of the GroEL channel.</text>
</comment>
<dbReference type="GO" id="GO:0046872">
    <property type="term" value="F:metal ion binding"/>
    <property type="evidence" value="ECO:0007669"/>
    <property type="project" value="TreeGrafter"/>
</dbReference>
<reference evidence="5 6" key="1">
    <citation type="journal article" date="2019" name="Emerg. Microbes Infect.">
        <title>Comprehensive subspecies identification of 175 nontuberculous mycobacteria species based on 7547 genomic profiles.</title>
        <authorList>
            <person name="Matsumoto Y."/>
            <person name="Kinjo T."/>
            <person name="Motooka D."/>
            <person name="Nabeya D."/>
            <person name="Jung N."/>
            <person name="Uechi K."/>
            <person name="Horii T."/>
            <person name="Iida T."/>
            <person name="Fujita J."/>
            <person name="Nakamura S."/>
        </authorList>
    </citation>
    <scope>NUCLEOTIDE SEQUENCE [LARGE SCALE GENOMIC DNA]</scope>
    <source>
        <strain evidence="5 6">JCM 30275</strain>
    </source>
</reference>
<proteinExistence type="inferred from homology"/>
<dbReference type="GO" id="GO:0005524">
    <property type="term" value="F:ATP binding"/>
    <property type="evidence" value="ECO:0007669"/>
    <property type="project" value="InterPro"/>
</dbReference>
<evidence type="ECO:0000256" key="1">
    <source>
        <dbReference type="ARBA" id="ARBA00006975"/>
    </source>
</evidence>
<dbReference type="AlphaFoldDB" id="A0A6N4WKW5"/>
<evidence type="ECO:0000256" key="4">
    <source>
        <dbReference type="RuleBase" id="RU000535"/>
    </source>
</evidence>
<protein>
    <recommendedName>
        <fullName evidence="3">Co-chaperonin GroES</fullName>
    </recommendedName>
    <alternativeName>
        <fullName evidence="3">10 kDa chaperonin</fullName>
    </alternativeName>
    <alternativeName>
        <fullName evidence="3">Chaperonin-10</fullName>
        <shortName evidence="3">Cpn10</shortName>
    </alternativeName>
</protein>
<evidence type="ECO:0000256" key="3">
    <source>
        <dbReference type="HAMAP-Rule" id="MF_00580"/>
    </source>
</evidence>
<accession>A0A6N4WKW5</accession>
<dbReference type="Proteomes" id="UP000467249">
    <property type="component" value="Chromosome"/>
</dbReference>
<dbReference type="NCBIfam" id="NF001534">
    <property type="entry name" value="PRK00364.2-5"/>
    <property type="match status" value="1"/>
</dbReference>
<dbReference type="GO" id="GO:0051087">
    <property type="term" value="F:protein-folding chaperone binding"/>
    <property type="evidence" value="ECO:0007669"/>
    <property type="project" value="TreeGrafter"/>
</dbReference>
<dbReference type="InterPro" id="IPR018369">
    <property type="entry name" value="Chaprnonin_Cpn10_CS"/>
</dbReference>
<dbReference type="InterPro" id="IPR037124">
    <property type="entry name" value="Chaperonin_GroES_sf"/>
</dbReference>
<dbReference type="Pfam" id="PF00166">
    <property type="entry name" value="Cpn10"/>
    <property type="match status" value="1"/>
</dbReference>
<dbReference type="GO" id="GO:0051082">
    <property type="term" value="F:unfolded protein binding"/>
    <property type="evidence" value="ECO:0007669"/>
    <property type="project" value="TreeGrafter"/>
</dbReference>
<comment type="subunit">
    <text evidence="3">Heptamer of 7 subunits arranged in a ring. Interacts with the chaperonin GroEL.</text>
</comment>
<dbReference type="NCBIfam" id="NF001533">
    <property type="entry name" value="PRK00364.2-4"/>
    <property type="match status" value="1"/>
</dbReference>
<dbReference type="CDD" id="cd00320">
    <property type="entry name" value="cpn10"/>
    <property type="match status" value="1"/>
</dbReference>
<dbReference type="Gene3D" id="2.30.33.40">
    <property type="entry name" value="GroES chaperonin"/>
    <property type="match status" value="1"/>
</dbReference>
<sequence length="147" mass="15617">MLGGTRPTPCAGTRDDDAKAWTYAEHLVKPTGPGKSPGPAPLTVEDSIVAVNIKPLEDKILVQANEAETTTASGLVIPDTAKEKPQEGTVVAVGPGRWDEDGEKRIPLDVAEGDTVIYSKYGGTEIKYNGEEYLILSARDVLAVVNK</sequence>
<evidence type="ECO:0000256" key="2">
    <source>
        <dbReference type="ARBA" id="ARBA00023186"/>
    </source>
</evidence>
<dbReference type="SMART" id="SM00883">
    <property type="entry name" value="Cpn10"/>
    <property type="match status" value="1"/>
</dbReference>
<comment type="similarity">
    <text evidence="1 3 4">Belongs to the GroES chaperonin family.</text>
</comment>
<dbReference type="GO" id="GO:0044183">
    <property type="term" value="F:protein folding chaperone"/>
    <property type="evidence" value="ECO:0007669"/>
    <property type="project" value="InterPro"/>
</dbReference>
<evidence type="ECO:0000313" key="5">
    <source>
        <dbReference type="EMBL" id="BBZ79751.1"/>
    </source>
</evidence>
<dbReference type="SUPFAM" id="SSF50129">
    <property type="entry name" value="GroES-like"/>
    <property type="match status" value="1"/>
</dbReference>
<organism evidence="5 6">
    <name type="scientific">Mycolicibacterium anyangense</name>
    <dbReference type="NCBI Taxonomy" id="1431246"/>
    <lineage>
        <taxon>Bacteria</taxon>
        <taxon>Bacillati</taxon>
        <taxon>Actinomycetota</taxon>
        <taxon>Actinomycetes</taxon>
        <taxon>Mycobacteriales</taxon>
        <taxon>Mycobacteriaceae</taxon>
        <taxon>Mycolicibacterium</taxon>
    </lineage>
</organism>
<dbReference type="GO" id="GO:0005737">
    <property type="term" value="C:cytoplasm"/>
    <property type="evidence" value="ECO:0007669"/>
    <property type="project" value="UniProtKB-SubCell"/>
</dbReference>
<dbReference type="EMBL" id="AP022620">
    <property type="protein sequence ID" value="BBZ79751.1"/>
    <property type="molecule type" value="Genomic_DNA"/>
</dbReference>
<keyword evidence="6" id="KW-1185">Reference proteome</keyword>
<dbReference type="NCBIfam" id="NF001530">
    <property type="entry name" value="PRK00364.1-6"/>
    <property type="match status" value="1"/>
</dbReference>
<dbReference type="PANTHER" id="PTHR10772">
    <property type="entry name" value="10 KDA HEAT SHOCK PROTEIN"/>
    <property type="match status" value="1"/>
</dbReference>
<dbReference type="InterPro" id="IPR020818">
    <property type="entry name" value="Chaperonin_GroES"/>
</dbReference>
<dbReference type="PANTHER" id="PTHR10772:SF58">
    <property type="entry name" value="CO-CHAPERONIN GROES"/>
    <property type="match status" value="1"/>
</dbReference>
<name>A0A6N4WKW5_9MYCO</name>